<dbReference type="EMBL" id="DWYZ01000049">
    <property type="protein sequence ID" value="HJB27550.1"/>
    <property type="molecule type" value="Genomic_DNA"/>
</dbReference>
<gene>
    <name evidence="1" type="ORF">IAA06_02005</name>
</gene>
<comment type="caution">
    <text evidence="1">The sequence shown here is derived from an EMBL/GenBank/DDBJ whole genome shotgun (WGS) entry which is preliminary data.</text>
</comment>
<name>A0A9D2LQ67_9FIRM</name>
<evidence type="ECO:0000313" key="1">
    <source>
        <dbReference type="EMBL" id="HJB27550.1"/>
    </source>
</evidence>
<accession>A0A9D2LQ67</accession>
<sequence length="253" mass="29148">MSITEGLHLFADNQAFEELFGDLKQKYGIQCILQGMGARWPSEEEKWGFWSRLVHHYCGEYQESRVMTDLKKLIGKKDYFVITSNGECHFEMCGFAPEKICEVEGNWLTMQCAARCHEKVYPWADLAEKMAETERKGKIPSELIPHCPVCGGSMQVHMEMDRNFIPETESQKRLEAFLEQYHEKKLAILELGIGWRNQLIKAPLMRLAAREPQAVYVTVNLGEIFIPDEIRDKSYGLDGDLAEILHMLAKERG</sequence>
<organism evidence="1 2">
    <name type="scientific">Candidatus Blautia faecavium</name>
    <dbReference type="NCBI Taxonomy" id="2838487"/>
    <lineage>
        <taxon>Bacteria</taxon>
        <taxon>Bacillati</taxon>
        <taxon>Bacillota</taxon>
        <taxon>Clostridia</taxon>
        <taxon>Lachnospirales</taxon>
        <taxon>Lachnospiraceae</taxon>
        <taxon>Blautia</taxon>
    </lineage>
</organism>
<dbReference type="SUPFAM" id="SSF52467">
    <property type="entry name" value="DHS-like NAD/FAD-binding domain"/>
    <property type="match status" value="1"/>
</dbReference>
<reference evidence="1" key="2">
    <citation type="submission" date="2021-04" db="EMBL/GenBank/DDBJ databases">
        <authorList>
            <person name="Gilroy R."/>
        </authorList>
    </citation>
    <scope>NUCLEOTIDE SEQUENCE</scope>
    <source>
        <strain evidence="1">ChiSjej1B19-5720</strain>
    </source>
</reference>
<evidence type="ECO:0000313" key="2">
    <source>
        <dbReference type="Proteomes" id="UP000823842"/>
    </source>
</evidence>
<proteinExistence type="predicted"/>
<dbReference type="Gene3D" id="3.40.50.1220">
    <property type="entry name" value="TPP-binding domain"/>
    <property type="match status" value="1"/>
</dbReference>
<dbReference type="InterPro" id="IPR029035">
    <property type="entry name" value="DHS-like_NAD/FAD-binding_dom"/>
</dbReference>
<reference evidence="1" key="1">
    <citation type="journal article" date="2021" name="PeerJ">
        <title>Extensive microbial diversity within the chicken gut microbiome revealed by metagenomics and culture.</title>
        <authorList>
            <person name="Gilroy R."/>
            <person name="Ravi A."/>
            <person name="Getino M."/>
            <person name="Pursley I."/>
            <person name="Horton D.L."/>
            <person name="Alikhan N.F."/>
            <person name="Baker D."/>
            <person name="Gharbi K."/>
            <person name="Hall N."/>
            <person name="Watson M."/>
            <person name="Adriaenssens E.M."/>
            <person name="Foster-Nyarko E."/>
            <person name="Jarju S."/>
            <person name="Secka A."/>
            <person name="Antonio M."/>
            <person name="Oren A."/>
            <person name="Chaudhuri R.R."/>
            <person name="La Ragione R."/>
            <person name="Hildebrand F."/>
            <person name="Pallen M.J."/>
        </authorList>
    </citation>
    <scope>NUCLEOTIDE SEQUENCE</scope>
    <source>
        <strain evidence="1">ChiSjej1B19-5720</strain>
    </source>
</reference>
<dbReference type="AlphaFoldDB" id="A0A9D2LQ67"/>
<dbReference type="Proteomes" id="UP000823842">
    <property type="component" value="Unassembled WGS sequence"/>
</dbReference>
<protein>
    <submittedName>
        <fullName evidence="1">NAD-dependent protein deacetylase, SIR2 family</fullName>
    </submittedName>
</protein>